<dbReference type="EMBL" id="JBHLTC010000006">
    <property type="protein sequence ID" value="MFC0623662.1"/>
    <property type="molecule type" value="Genomic_DNA"/>
</dbReference>
<organism evidence="2 3">
    <name type="scientific">Kribbella deserti</name>
    <dbReference type="NCBI Taxonomy" id="1926257"/>
    <lineage>
        <taxon>Bacteria</taxon>
        <taxon>Bacillati</taxon>
        <taxon>Actinomycetota</taxon>
        <taxon>Actinomycetes</taxon>
        <taxon>Propionibacteriales</taxon>
        <taxon>Kribbellaceae</taxon>
        <taxon>Kribbella</taxon>
    </lineage>
</organism>
<reference evidence="2 3" key="1">
    <citation type="submission" date="2024-09" db="EMBL/GenBank/DDBJ databases">
        <authorList>
            <person name="Sun Q."/>
            <person name="Mori K."/>
        </authorList>
    </citation>
    <scope>NUCLEOTIDE SEQUENCE [LARGE SCALE GENOMIC DNA]</scope>
    <source>
        <strain evidence="2 3">CGMCC 1.15906</strain>
    </source>
</reference>
<dbReference type="InterPro" id="IPR036388">
    <property type="entry name" value="WH-like_DNA-bd_sf"/>
</dbReference>
<dbReference type="Proteomes" id="UP001589890">
    <property type="component" value="Unassembled WGS sequence"/>
</dbReference>
<evidence type="ECO:0000313" key="2">
    <source>
        <dbReference type="EMBL" id="MFC0623662.1"/>
    </source>
</evidence>
<accession>A0ABV6QJ61</accession>
<keyword evidence="3" id="KW-1185">Reference proteome</keyword>
<feature type="domain" description="ANTAR" evidence="1">
    <location>
        <begin position="50"/>
        <end position="96"/>
    </location>
</feature>
<evidence type="ECO:0000313" key="3">
    <source>
        <dbReference type="Proteomes" id="UP001589890"/>
    </source>
</evidence>
<dbReference type="InterPro" id="IPR005561">
    <property type="entry name" value="ANTAR"/>
</dbReference>
<dbReference type="Pfam" id="PF03861">
    <property type="entry name" value="ANTAR"/>
    <property type="match status" value="1"/>
</dbReference>
<evidence type="ECO:0000259" key="1">
    <source>
        <dbReference type="Pfam" id="PF03861"/>
    </source>
</evidence>
<comment type="caution">
    <text evidence="2">The sequence shown here is derived from an EMBL/GenBank/DDBJ whole genome shotgun (WGS) entry which is preliminary data.</text>
</comment>
<protein>
    <submittedName>
        <fullName evidence="2">ANTAR domain-containing protein</fullName>
    </submittedName>
</protein>
<sequence>MVDDQHCDDPFIHSADEFPDWRQWWTAHHDDPAFRQELELLMSRRAAMVRDLAVTAQATGVLMERNHLDVPGARGALRALATFHGRTVWEMSRLVVRDAAHQDD</sequence>
<dbReference type="RefSeq" id="WP_380044363.1">
    <property type="nucleotide sequence ID" value="NZ_JBHLTC010000006.1"/>
</dbReference>
<gene>
    <name evidence="2" type="ORF">ACFFGN_06295</name>
</gene>
<name>A0ABV6QJ61_9ACTN</name>
<dbReference type="Gene3D" id="1.10.10.10">
    <property type="entry name" value="Winged helix-like DNA-binding domain superfamily/Winged helix DNA-binding domain"/>
    <property type="match status" value="1"/>
</dbReference>
<proteinExistence type="predicted"/>